<dbReference type="Gene3D" id="1.25.40.10">
    <property type="entry name" value="Tetratricopeptide repeat domain"/>
    <property type="match status" value="1"/>
</dbReference>
<dbReference type="SUPFAM" id="SSF48452">
    <property type="entry name" value="TPR-like"/>
    <property type="match status" value="2"/>
</dbReference>
<feature type="repeat" description="TPR" evidence="3">
    <location>
        <begin position="420"/>
        <end position="453"/>
    </location>
</feature>
<evidence type="ECO:0000256" key="1">
    <source>
        <dbReference type="ARBA" id="ARBA00022737"/>
    </source>
</evidence>
<protein>
    <submittedName>
        <fullName evidence="7">Tetratricopeptide repeat-containing protein</fullName>
    </submittedName>
</protein>
<keyword evidence="8" id="KW-1185">Reference proteome</keyword>
<feature type="compositionally biased region" description="Basic and acidic residues" evidence="4">
    <location>
        <begin position="573"/>
        <end position="585"/>
    </location>
</feature>
<dbReference type="Proteomes" id="UP000199541">
    <property type="component" value="Unassembled WGS sequence"/>
</dbReference>
<sequence>MIRALRFGLLSTFSAALIALPPALSAQAATQPATKAAQGAAGEALLAPGVAGAYLAARQASRDRDYSAAARYAGDLLARKVERPAVMETAIQSDLALGDFAAAARVAAQMHSLGIRSQVGQLVRIADQLGKAQYEAVLTELSRNDGVGPLVDGLVTGWADLGAGKMSEAIAAFDKLAKTPGMQAFGLYHKALALASAGDFEGAEKILGGDHSGLRLTRRGVIAEAEVLSQLEKNDAALALLNRHFAPGRDPGVDALRDRLKAGETLPFSVVRTPRDGSAEVFYSVATALQGQASNGYVLLFSQIALHLRPHLTSAALLSAGLLSDEDQYDLALKIYGSIPQNDPEHFMAEMGRAETLYAQGHSQEATAAMALLAKAYPKVINVQIGYGDMLRRQKMWAGAIKAYDNAIALIGPKPSAQQWSVFYLRGIAEERSGDWARAEPDLREALKLNPDQPDVLNYLGYALVDRGEKLDEALPMIKKAVSERPDDGYIRDSLGWAYYKLGDYDKALTVMEKASQLEPVDPVVTDHLGDVYWMVGRKLEAQFQWRRALSYGPDPDEAKRIRLKLEKGLDAVREDEGKGVDKGVGKAASEPTKAADPAPAAKSKPGAINGG</sequence>
<gene>
    <name evidence="6" type="ORF">GCM10008024_05140</name>
    <name evidence="7" type="ORF">SAMN05444006_10134</name>
</gene>
<evidence type="ECO:0000313" key="7">
    <source>
        <dbReference type="EMBL" id="SDW00901.1"/>
    </source>
</evidence>
<dbReference type="InterPro" id="IPR011990">
    <property type="entry name" value="TPR-like_helical_dom_sf"/>
</dbReference>
<evidence type="ECO:0000256" key="5">
    <source>
        <dbReference type="SAM" id="SignalP"/>
    </source>
</evidence>
<evidence type="ECO:0000256" key="3">
    <source>
        <dbReference type="PROSITE-ProRule" id="PRU00339"/>
    </source>
</evidence>
<dbReference type="AlphaFoldDB" id="A0AAN4UNS3"/>
<evidence type="ECO:0000313" key="8">
    <source>
        <dbReference type="Proteomes" id="UP000199541"/>
    </source>
</evidence>
<keyword evidence="1" id="KW-0677">Repeat</keyword>
<name>A0AAN4UNS3_9RHOB</name>
<dbReference type="PANTHER" id="PTHR45586">
    <property type="entry name" value="TPR REPEAT-CONTAINING PROTEIN PA4667"/>
    <property type="match status" value="1"/>
</dbReference>
<dbReference type="PANTHER" id="PTHR45586:SF1">
    <property type="entry name" value="LIPOPOLYSACCHARIDE ASSEMBLY PROTEIN B"/>
    <property type="match status" value="1"/>
</dbReference>
<evidence type="ECO:0000256" key="2">
    <source>
        <dbReference type="ARBA" id="ARBA00022803"/>
    </source>
</evidence>
<feature type="signal peptide" evidence="5">
    <location>
        <begin position="1"/>
        <end position="28"/>
    </location>
</feature>
<reference evidence="6" key="1">
    <citation type="journal article" date="2014" name="Int. J. Syst. Evol. Microbiol.">
        <title>Complete genome sequence of Corynebacterium casei LMG S-19264T (=DSM 44701T), isolated from a smear-ripened cheese.</title>
        <authorList>
            <consortium name="US DOE Joint Genome Institute (JGI-PGF)"/>
            <person name="Walter F."/>
            <person name="Albersmeier A."/>
            <person name="Kalinowski J."/>
            <person name="Ruckert C."/>
        </authorList>
    </citation>
    <scope>NUCLEOTIDE SEQUENCE</scope>
    <source>
        <strain evidence="6">CGMCC 1.10859</strain>
    </source>
</reference>
<reference evidence="7 8" key="2">
    <citation type="submission" date="2016-10" db="EMBL/GenBank/DDBJ databases">
        <authorList>
            <person name="Varghese N."/>
            <person name="Submissions S."/>
        </authorList>
    </citation>
    <scope>NUCLEOTIDE SEQUENCE [LARGE SCALE GENOMIC DNA]</scope>
    <source>
        <strain evidence="7 8">DSM 24802</strain>
    </source>
</reference>
<feature type="repeat" description="TPR" evidence="3">
    <location>
        <begin position="489"/>
        <end position="522"/>
    </location>
</feature>
<feature type="region of interest" description="Disordered" evidence="4">
    <location>
        <begin position="573"/>
        <end position="612"/>
    </location>
</feature>
<keyword evidence="2 3" id="KW-0802">TPR repeat</keyword>
<proteinExistence type="predicted"/>
<dbReference type="Proteomes" id="UP000634647">
    <property type="component" value="Unassembled WGS sequence"/>
</dbReference>
<dbReference type="SMART" id="SM00028">
    <property type="entry name" value="TPR"/>
    <property type="match status" value="5"/>
</dbReference>
<dbReference type="Pfam" id="PF13429">
    <property type="entry name" value="TPR_15"/>
    <property type="match status" value="1"/>
</dbReference>
<dbReference type="EMBL" id="FNOB01000001">
    <property type="protein sequence ID" value="SDW00901.1"/>
    <property type="molecule type" value="Genomic_DNA"/>
</dbReference>
<reference evidence="6" key="3">
    <citation type="submission" date="2023-06" db="EMBL/GenBank/DDBJ databases">
        <authorList>
            <person name="Sun Q."/>
            <person name="Zhou Y."/>
        </authorList>
    </citation>
    <scope>NUCLEOTIDE SEQUENCE</scope>
    <source>
        <strain evidence="6">CGMCC 1.10859</strain>
    </source>
</reference>
<feature type="compositionally biased region" description="Low complexity" evidence="4">
    <location>
        <begin position="595"/>
        <end position="612"/>
    </location>
</feature>
<keyword evidence="5" id="KW-0732">Signal</keyword>
<organism evidence="6 9">
    <name type="scientific">Allgaiera indica</name>
    <dbReference type="NCBI Taxonomy" id="765699"/>
    <lineage>
        <taxon>Bacteria</taxon>
        <taxon>Pseudomonadati</taxon>
        <taxon>Pseudomonadota</taxon>
        <taxon>Alphaproteobacteria</taxon>
        <taxon>Rhodobacterales</taxon>
        <taxon>Paracoccaceae</taxon>
        <taxon>Allgaiera</taxon>
    </lineage>
</organism>
<dbReference type="InterPro" id="IPR019734">
    <property type="entry name" value="TPR_rpt"/>
</dbReference>
<dbReference type="InterPro" id="IPR051012">
    <property type="entry name" value="CellSynth/LPSAsmb/PSIAsmb"/>
</dbReference>
<evidence type="ECO:0000313" key="9">
    <source>
        <dbReference type="Proteomes" id="UP000634647"/>
    </source>
</evidence>
<dbReference type="RefSeq" id="WP_244520922.1">
    <property type="nucleotide sequence ID" value="NZ_BNAB01000001.1"/>
</dbReference>
<dbReference type="EMBL" id="BNAB01000001">
    <property type="protein sequence ID" value="GHD99074.1"/>
    <property type="molecule type" value="Genomic_DNA"/>
</dbReference>
<comment type="caution">
    <text evidence="6">The sequence shown here is derived from an EMBL/GenBank/DDBJ whole genome shotgun (WGS) entry which is preliminary data.</text>
</comment>
<feature type="chain" id="PRO_5042884047" evidence="5">
    <location>
        <begin position="29"/>
        <end position="612"/>
    </location>
</feature>
<evidence type="ECO:0000313" key="6">
    <source>
        <dbReference type="EMBL" id="GHD99074.1"/>
    </source>
</evidence>
<accession>A0AAN4UNS3</accession>
<evidence type="ECO:0000256" key="4">
    <source>
        <dbReference type="SAM" id="MobiDB-lite"/>
    </source>
</evidence>
<dbReference type="PROSITE" id="PS50005">
    <property type="entry name" value="TPR"/>
    <property type="match status" value="2"/>
</dbReference>